<name>A0AAV1GIL1_XYRNO</name>
<gene>
    <name evidence="1" type="ORF">XNOV1_A023463</name>
</gene>
<dbReference type="EMBL" id="OY660877">
    <property type="protein sequence ID" value="CAJ1073001.1"/>
    <property type="molecule type" value="Genomic_DNA"/>
</dbReference>
<keyword evidence="2" id="KW-1185">Reference proteome</keyword>
<feature type="non-terminal residue" evidence="1">
    <location>
        <position position="1"/>
    </location>
</feature>
<organism evidence="1 2">
    <name type="scientific">Xyrichtys novacula</name>
    <name type="common">Pearly razorfish</name>
    <name type="synonym">Hemipteronotus novacula</name>
    <dbReference type="NCBI Taxonomy" id="13765"/>
    <lineage>
        <taxon>Eukaryota</taxon>
        <taxon>Metazoa</taxon>
        <taxon>Chordata</taxon>
        <taxon>Craniata</taxon>
        <taxon>Vertebrata</taxon>
        <taxon>Euteleostomi</taxon>
        <taxon>Actinopterygii</taxon>
        <taxon>Neopterygii</taxon>
        <taxon>Teleostei</taxon>
        <taxon>Neoteleostei</taxon>
        <taxon>Acanthomorphata</taxon>
        <taxon>Eupercaria</taxon>
        <taxon>Labriformes</taxon>
        <taxon>Labridae</taxon>
        <taxon>Xyrichtys</taxon>
    </lineage>
</organism>
<dbReference type="Proteomes" id="UP001178508">
    <property type="component" value="Chromosome 14"/>
</dbReference>
<feature type="non-terminal residue" evidence="1">
    <location>
        <position position="59"/>
    </location>
</feature>
<evidence type="ECO:0000313" key="2">
    <source>
        <dbReference type="Proteomes" id="UP001178508"/>
    </source>
</evidence>
<accession>A0AAV1GIL1</accession>
<protein>
    <submittedName>
        <fullName evidence="1">Uncharacterized protein</fullName>
    </submittedName>
</protein>
<evidence type="ECO:0000313" key="1">
    <source>
        <dbReference type="EMBL" id="CAJ1073001.1"/>
    </source>
</evidence>
<sequence>KRLSVPPECGIRHAGTNIQINTYKQAGAHSCRDGVTAATSHWLLQTKAPHGAALMEPTE</sequence>
<reference evidence="1" key="1">
    <citation type="submission" date="2023-08" db="EMBL/GenBank/DDBJ databases">
        <authorList>
            <person name="Alioto T."/>
            <person name="Alioto T."/>
            <person name="Gomez Garrido J."/>
        </authorList>
    </citation>
    <scope>NUCLEOTIDE SEQUENCE</scope>
</reference>
<dbReference type="AlphaFoldDB" id="A0AAV1GIL1"/>
<proteinExistence type="predicted"/>